<keyword evidence="7 13" id="KW-0653">Protein transport</keyword>
<feature type="region of interest" description="Disordered" evidence="14">
    <location>
        <begin position="35"/>
        <end position="98"/>
    </location>
</feature>
<evidence type="ECO:0000256" key="13">
    <source>
        <dbReference type="HAMAP-Rule" id="MF_01810"/>
    </source>
</evidence>
<comment type="subcellular location">
    <subcellularLocation>
        <location evidence="1">Cell inner membrane</location>
        <topology evidence="1">Multi-pass membrane protein</topology>
    </subcellularLocation>
    <subcellularLocation>
        <location evidence="13">Cell membrane</location>
        <topology evidence="13">Multi-pass membrane protein</topology>
    </subcellularLocation>
</comment>
<name>A0A564WFB0_9PROT</name>
<evidence type="ECO:0000259" key="15">
    <source>
        <dbReference type="Pfam" id="PF02096"/>
    </source>
</evidence>
<evidence type="ECO:0000256" key="6">
    <source>
        <dbReference type="ARBA" id="ARBA00022692"/>
    </source>
</evidence>
<evidence type="ECO:0000256" key="8">
    <source>
        <dbReference type="ARBA" id="ARBA00022989"/>
    </source>
</evidence>
<comment type="similarity">
    <text evidence="2 13">Belongs to the OXA1/ALB3/YidC family. Type 1 subfamily.</text>
</comment>
<evidence type="ECO:0000256" key="11">
    <source>
        <dbReference type="ARBA" id="ARBA00033245"/>
    </source>
</evidence>
<reference evidence="17" key="1">
    <citation type="submission" date="2018-11" db="EMBL/GenBank/DDBJ databases">
        <authorList>
            <person name="Onetto C."/>
        </authorList>
    </citation>
    <scope>NUCLEOTIDE SEQUENCE [LARGE SCALE GENOMIC DNA]</scope>
</reference>
<dbReference type="CDD" id="cd19961">
    <property type="entry name" value="EcYidC-like_peri"/>
    <property type="match status" value="1"/>
</dbReference>
<dbReference type="NCBIfam" id="TIGR03592">
    <property type="entry name" value="yidC_oxa1_cterm"/>
    <property type="match status" value="1"/>
</dbReference>
<dbReference type="InterPro" id="IPR028053">
    <property type="entry name" value="Membr_insert_YidC_N"/>
</dbReference>
<dbReference type="GO" id="GO:0005886">
    <property type="term" value="C:plasma membrane"/>
    <property type="evidence" value="ECO:0007669"/>
    <property type="project" value="UniProtKB-SubCell"/>
</dbReference>
<dbReference type="GO" id="GO:0051205">
    <property type="term" value="P:protein insertion into membrane"/>
    <property type="evidence" value="ECO:0007669"/>
    <property type="project" value="TreeGrafter"/>
</dbReference>
<dbReference type="Gene3D" id="2.70.98.90">
    <property type="match status" value="1"/>
</dbReference>
<feature type="transmembrane region" description="Helical" evidence="13">
    <location>
        <begin position="513"/>
        <end position="532"/>
    </location>
</feature>
<comment type="caution">
    <text evidence="17">The sequence shown here is derived from an EMBL/GenBank/DDBJ whole genome shotgun (WGS) entry which is preliminary data.</text>
</comment>
<feature type="domain" description="Membrane insertase YidC N-terminal" evidence="16">
    <location>
        <begin position="98"/>
        <end position="375"/>
    </location>
</feature>
<evidence type="ECO:0000256" key="12">
    <source>
        <dbReference type="ARBA" id="ARBA00033342"/>
    </source>
</evidence>
<keyword evidence="18" id="KW-1185">Reference proteome</keyword>
<feature type="domain" description="Membrane insertase YidC/Oxa/ALB C-terminal" evidence="15">
    <location>
        <begin position="388"/>
        <end position="588"/>
    </location>
</feature>
<dbReference type="InterPro" id="IPR038221">
    <property type="entry name" value="YidC_periplasmic_sf"/>
</dbReference>
<evidence type="ECO:0000256" key="9">
    <source>
        <dbReference type="ARBA" id="ARBA00023136"/>
    </source>
</evidence>
<dbReference type="Pfam" id="PF14849">
    <property type="entry name" value="YidC_periplas"/>
    <property type="match status" value="1"/>
</dbReference>
<comment type="subunit">
    <text evidence="13">Interacts with the Sec translocase complex via SecD. Specifically interacts with transmembrane segments of nascent integral membrane proteins during membrane integration.</text>
</comment>
<evidence type="ECO:0000256" key="7">
    <source>
        <dbReference type="ARBA" id="ARBA00022927"/>
    </source>
</evidence>
<dbReference type="AlphaFoldDB" id="A0A564WFB0"/>
<gene>
    <name evidence="13 17" type="primary">yidC</name>
    <name evidence="17" type="ORF">DF3PA_40032</name>
</gene>
<evidence type="ECO:0000256" key="2">
    <source>
        <dbReference type="ARBA" id="ARBA00010527"/>
    </source>
</evidence>
<dbReference type="Proteomes" id="UP000326641">
    <property type="component" value="Unassembled WGS sequence"/>
</dbReference>
<keyword evidence="8 13" id="KW-1133">Transmembrane helix</keyword>
<evidence type="ECO:0000256" key="4">
    <source>
        <dbReference type="ARBA" id="ARBA00022448"/>
    </source>
</evidence>
<feature type="transmembrane region" description="Helical" evidence="13">
    <location>
        <begin position="456"/>
        <end position="477"/>
    </location>
</feature>
<dbReference type="PRINTS" id="PR00701">
    <property type="entry name" value="60KDINNERMP"/>
</dbReference>
<proteinExistence type="inferred from homology"/>
<feature type="transmembrane region" description="Helical" evidence="13">
    <location>
        <begin position="373"/>
        <end position="406"/>
    </location>
</feature>
<dbReference type="InterPro" id="IPR028055">
    <property type="entry name" value="YidC/Oxa/ALB_C"/>
</dbReference>
<dbReference type="CDD" id="cd20070">
    <property type="entry name" value="5TM_YidC_Alb3"/>
    <property type="match status" value="1"/>
</dbReference>
<dbReference type="EMBL" id="UXAT02000034">
    <property type="protein sequence ID" value="VUX47156.1"/>
    <property type="molecule type" value="Genomic_DNA"/>
</dbReference>
<feature type="compositionally biased region" description="Low complexity" evidence="14">
    <location>
        <begin position="39"/>
        <end position="88"/>
    </location>
</feature>
<evidence type="ECO:0000313" key="18">
    <source>
        <dbReference type="Proteomes" id="UP000326641"/>
    </source>
</evidence>
<comment type="function">
    <text evidence="13">Required for the insertion and/or proper folding and/or complex formation of integral membrane proteins into the membrane. Involved in integration of membrane proteins that insert both dependently and independently of the Sec translocase complex, as well as at least some lipoproteins. Aids folding of multispanning membrane proteins.</text>
</comment>
<evidence type="ECO:0000256" key="5">
    <source>
        <dbReference type="ARBA" id="ARBA00022475"/>
    </source>
</evidence>
<evidence type="ECO:0000256" key="3">
    <source>
        <dbReference type="ARBA" id="ARBA00015325"/>
    </source>
</evidence>
<protein>
    <recommendedName>
        <fullName evidence="3 13">Membrane protein insertase YidC</fullName>
    </recommendedName>
    <alternativeName>
        <fullName evidence="12 13">Foldase YidC</fullName>
    </alternativeName>
    <alternativeName>
        <fullName evidence="11 13">Membrane integrase YidC</fullName>
    </alternativeName>
    <alternativeName>
        <fullName evidence="13">Membrane protein YidC</fullName>
    </alternativeName>
</protein>
<dbReference type="PANTHER" id="PTHR12428:SF65">
    <property type="entry name" value="CYTOCHROME C OXIDASE ASSEMBLY PROTEIN COX18, MITOCHONDRIAL"/>
    <property type="match status" value="1"/>
</dbReference>
<evidence type="ECO:0000256" key="1">
    <source>
        <dbReference type="ARBA" id="ARBA00004429"/>
    </source>
</evidence>
<dbReference type="PRINTS" id="PR01900">
    <property type="entry name" value="YIDCPROTEIN"/>
</dbReference>
<dbReference type="InterPro" id="IPR047196">
    <property type="entry name" value="YidC_ALB_C"/>
</dbReference>
<accession>A0A564WFB0</accession>
<evidence type="ECO:0000256" key="10">
    <source>
        <dbReference type="ARBA" id="ARBA00023186"/>
    </source>
</evidence>
<organism evidence="17 18">
    <name type="scientific">Candidatus Defluviicoccus seviourii</name>
    <dbReference type="NCBI Taxonomy" id="2565273"/>
    <lineage>
        <taxon>Bacteria</taxon>
        <taxon>Pseudomonadati</taxon>
        <taxon>Pseudomonadota</taxon>
        <taxon>Alphaproteobacteria</taxon>
        <taxon>Rhodospirillales</taxon>
        <taxon>Rhodospirillaceae</taxon>
        <taxon>Defluviicoccus</taxon>
    </lineage>
</organism>
<evidence type="ECO:0000313" key="17">
    <source>
        <dbReference type="EMBL" id="VUX47156.1"/>
    </source>
</evidence>
<dbReference type="NCBIfam" id="TIGR03593">
    <property type="entry name" value="yidC_nterm"/>
    <property type="match status" value="1"/>
</dbReference>
<feature type="transmembrane region" description="Helical" evidence="13">
    <location>
        <begin position="552"/>
        <end position="574"/>
    </location>
</feature>
<dbReference type="NCBIfam" id="NF002353">
    <property type="entry name" value="PRK01318.1-4"/>
    <property type="match status" value="1"/>
</dbReference>
<dbReference type="PANTHER" id="PTHR12428">
    <property type="entry name" value="OXA1"/>
    <property type="match status" value="1"/>
</dbReference>
<evidence type="ECO:0000256" key="14">
    <source>
        <dbReference type="SAM" id="MobiDB-lite"/>
    </source>
</evidence>
<dbReference type="GO" id="GO:0032977">
    <property type="term" value="F:membrane insertase activity"/>
    <property type="evidence" value="ECO:0007669"/>
    <property type="project" value="InterPro"/>
</dbReference>
<keyword evidence="10 13" id="KW-0143">Chaperone</keyword>
<keyword evidence="6 13" id="KW-0812">Transmembrane</keyword>
<feature type="compositionally biased region" description="Polar residues" evidence="14">
    <location>
        <begin position="89"/>
        <end position="98"/>
    </location>
</feature>
<evidence type="ECO:0000259" key="16">
    <source>
        <dbReference type="Pfam" id="PF14849"/>
    </source>
</evidence>
<dbReference type="InterPro" id="IPR019998">
    <property type="entry name" value="Membr_insert_YidC"/>
</dbReference>
<keyword evidence="5 13" id="KW-1003">Cell membrane</keyword>
<sequence>MSDNRNMILAIVLSVLILIGFQYGYDLIYPKPAQPPVPAQQETVETTPTALGTTAPGAEPAGVNIPTSGSTTAPAAAPSPLAPSPAATRNSVLGQSQRIPINTPRLHGSIALTGGRLDDLTLATYHETIDPKSPEIVLFSPPATPDAHFVQVGWVGSLGAGELPDSNTVWRADGDELTPQSPLTLSWTSPSGLVFKRTFAVDDGFLFTVTQTVENGSATDVTLTPYALISRLGTPHTGGYYILHEGPLGVFDGTLKEIKYKDLAEAGTIQQKSRGGWVGITDKYWLSALVANHDDGITSRFFHETYEGRDRYQVDFVGAPLSLAPGITVSAESRIFAGAKEVKLLDRYRDQYQIDRFDRAIDFGWFYFLTKPLFYFLIFIHGVVGNLGVAILLLTVTIKLLFFPLANKSYVAMSKMRQLQPEIAKLKERFGDDKARFNQEMMALYKREKVNPASGCLPVLIQIPVFFALYKVLFVTIEMRHAPFFGWIQDLAAPDPTSVWNLFGLIPWDPATVIPHFLNIGAWPLIMGFTMWLQQRLNPQPPDPIQARMFMLLPFVFTFFLASFPAGLVIYWAWNNTLSIIQQWVIMRRMGVKP</sequence>
<dbReference type="HAMAP" id="MF_01810">
    <property type="entry name" value="YidC_type1"/>
    <property type="match status" value="1"/>
</dbReference>
<dbReference type="GO" id="GO:0015031">
    <property type="term" value="P:protein transport"/>
    <property type="evidence" value="ECO:0007669"/>
    <property type="project" value="UniProtKB-KW"/>
</dbReference>
<keyword evidence="4 13" id="KW-0813">Transport</keyword>
<dbReference type="InterPro" id="IPR001708">
    <property type="entry name" value="YidC/ALB3/OXA1/COX18"/>
</dbReference>
<keyword evidence="9 13" id="KW-0472">Membrane</keyword>
<dbReference type="Pfam" id="PF02096">
    <property type="entry name" value="60KD_IMP"/>
    <property type="match status" value="1"/>
</dbReference>